<dbReference type="EMBL" id="MAJU01000031">
    <property type="protein sequence ID" value="OCH17158.1"/>
    <property type="molecule type" value="Genomic_DNA"/>
</dbReference>
<dbReference type="PANTHER" id="PTHR35024">
    <property type="entry name" value="HYPOTHETICAL CYTOSOLIC PROTEIN"/>
    <property type="match status" value="1"/>
</dbReference>
<organism evidence="2 3">
    <name type="scientific">Aliivibrio logei</name>
    <name type="common">Vibrio logei</name>
    <dbReference type="NCBI Taxonomy" id="688"/>
    <lineage>
        <taxon>Bacteria</taxon>
        <taxon>Pseudomonadati</taxon>
        <taxon>Pseudomonadota</taxon>
        <taxon>Gammaproteobacteria</taxon>
        <taxon>Vibrionales</taxon>
        <taxon>Vibrionaceae</taxon>
        <taxon>Aliivibrio</taxon>
    </lineage>
</organism>
<proteinExistence type="inferred from homology"/>
<dbReference type="OrthoDB" id="5612117at2"/>
<name>A0A1B9NTY3_ALILO</name>
<dbReference type="PANTHER" id="PTHR35024:SF4">
    <property type="entry name" value="POLYMER-FORMING CYTOSKELETAL PROTEIN"/>
    <property type="match status" value="1"/>
</dbReference>
<evidence type="ECO:0000313" key="2">
    <source>
        <dbReference type="EMBL" id="OCH17158.1"/>
    </source>
</evidence>
<evidence type="ECO:0000313" key="3">
    <source>
        <dbReference type="Proteomes" id="UP000093523"/>
    </source>
</evidence>
<dbReference type="Pfam" id="PF04519">
    <property type="entry name" value="Bactofilin"/>
    <property type="match status" value="1"/>
</dbReference>
<dbReference type="InterPro" id="IPR007607">
    <property type="entry name" value="BacA/B"/>
</dbReference>
<dbReference type="AlphaFoldDB" id="A0A1B9NTY3"/>
<evidence type="ECO:0008006" key="4">
    <source>
        <dbReference type="Google" id="ProtNLM"/>
    </source>
</evidence>
<evidence type="ECO:0000256" key="1">
    <source>
        <dbReference type="ARBA" id="ARBA00044755"/>
    </source>
</evidence>
<reference evidence="2 3" key="1">
    <citation type="submission" date="2016-06" db="EMBL/GenBank/DDBJ databases">
        <authorList>
            <person name="Kjaerup R.B."/>
            <person name="Dalgaard T.S."/>
            <person name="Juul-Madsen H.R."/>
        </authorList>
    </citation>
    <scope>NUCLEOTIDE SEQUENCE [LARGE SCALE GENOMIC DNA]</scope>
    <source>
        <strain evidence="2 3">1S159</strain>
    </source>
</reference>
<accession>A0A1B9NTY3</accession>
<gene>
    <name evidence="2" type="ORF">A6E04_20105</name>
</gene>
<comment type="caution">
    <text evidence="2">The sequence shown here is derived from an EMBL/GenBank/DDBJ whole genome shotgun (WGS) entry which is preliminary data.</text>
</comment>
<comment type="similarity">
    <text evidence="1">Belongs to the bactofilin family.</text>
</comment>
<dbReference type="Proteomes" id="UP000093523">
    <property type="component" value="Unassembled WGS sequence"/>
</dbReference>
<dbReference type="STRING" id="688.A6E04_20105"/>
<sequence>MGLFSSRSSSSSLSIIAKGCRVIGNIESDQSIQIDGFVQGNITTDAEVIVTPTGRVQGEIKGGLVLINGLVEGMCQGNEVSIQTQGKFKGTMQTQQLTIEKGGLLIGENREIEIVEQVSKVISKEKLKTQDNVESIA</sequence>
<protein>
    <recommendedName>
        <fullName evidence="4">Polymer-forming cytoskeletal family protein</fullName>
    </recommendedName>
</protein>
<dbReference type="RefSeq" id="WP_012551926.1">
    <property type="nucleotide sequence ID" value="NZ_CAWMPN010000031.1"/>
</dbReference>